<evidence type="ECO:0008006" key="4">
    <source>
        <dbReference type="Google" id="ProtNLM"/>
    </source>
</evidence>
<gene>
    <name evidence="2" type="ORF">DEH84_01050</name>
</gene>
<feature type="transmembrane region" description="Helical" evidence="1">
    <location>
        <begin position="242"/>
        <end position="260"/>
    </location>
</feature>
<evidence type="ECO:0000313" key="2">
    <source>
        <dbReference type="EMBL" id="AWI52193.1"/>
    </source>
</evidence>
<dbReference type="PIRSF" id="PIRSF038991">
    <property type="entry name" value="Protein_AbrB"/>
    <property type="match status" value="1"/>
</dbReference>
<dbReference type="RefSeq" id="WP_109033954.1">
    <property type="nucleotide sequence ID" value="NZ_CP029210.1"/>
</dbReference>
<sequence>MLDRLLASHPCAVLSGWAVAVFGAVVWSGAGGPLPWLLGPMVAYGLARGLGLPLREWGWGRALGQCVIGVGLGTRFTPEVVAGLAERWPWLLSLAVLALLPAPLGMWAYRRWGGLDRIGSWLCALPGGASEMAVLAERHGVPAAPVALTQGLRVALVVSLVPWSLLWLPGELAPVGALRSAPGGTVLAWQAGLFTLAWAVLIAVPTAALHRRRWPNVWMMLPLLATAVLMSLLPAWTAHRPLGLALTVPAAALDVAQLLLGITLGSKLDAQAWRQAPRLTAVATGVVLTSVALCGLVAWCAAAILPPGPAPWLTHYLALAPGGMAEMALLARQSGAFLPEVIATHVLRLMLVLALAPGLLRGVASRSPSAPLPPATPP</sequence>
<dbReference type="Proteomes" id="UP000244892">
    <property type="component" value="Chromosome"/>
</dbReference>
<accession>A0A2U8FMK2</accession>
<dbReference type="KEGG" id="aon:DEH84_01050"/>
<feature type="transmembrane region" description="Helical" evidence="1">
    <location>
        <begin position="281"/>
        <end position="306"/>
    </location>
</feature>
<dbReference type="Pfam" id="PF05145">
    <property type="entry name" value="AbrB"/>
    <property type="match status" value="1"/>
</dbReference>
<name>A0A2U8FMK2_9BURK</name>
<evidence type="ECO:0000256" key="1">
    <source>
        <dbReference type="SAM" id="Phobius"/>
    </source>
</evidence>
<dbReference type="PANTHER" id="PTHR38457">
    <property type="entry name" value="REGULATOR ABRB-RELATED"/>
    <property type="match status" value="1"/>
</dbReference>
<dbReference type="GO" id="GO:0010468">
    <property type="term" value="P:regulation of gene expression"/>
    <property type="evidence" value="ECO:0007669"/>
    <property type="project" value="InterPro"/>
</dbReference>
<feature type="transmembrane region" description="Helical" evidence="1">
    <location>
        <begin position="12"/>
        <end position="30"/>
    </location>
</feature>
<keyword evidence="3" id="KW-1185">Reference proteome</keyword>
<keyword evidence="1" id="KW-0812">Transmembrane</keyword>
<keyword evidence="1" id="KW-0472">Membrane</keyword>
<protein>
    <recommendedName>
        <fullName evidence="4">Ammonia monooxygenase</fullName>
    </recommendedName>
</protein>
<dbReference type="GO" id="GO:0016020">
    <property type="term" value="C:membrane"/>
    <property type="evidence" value="ECO:0007669"/>
    <property type="project" value="InterPro"/>
</dbReference>
<keyword evidence="1" id="KW-1133">Transmembrane helix</keyword>
<feature type="transmembrane region" description="Helical" evidence="1">
    <location>
        <begin position="217"/>
        <end position="236"/>
    </location>
</feature>
<feature type="transmembrane region" description="Helical" evidence="1">
    <location>
        <begin position="188"/>
        <end position="210"/>
    </location>
</feature>
<dbReference type="AlphaFoldDB" id="A0A2U8FMK2"/>
<feature type="transmembrane region" description="Helical" evidence="1">
    <location>
        <begin position="342"/>
        <end position="364"/>
    </location>
</feature>
<reference evidence="2 3" key="1">
    <citation type="submission" date="2018-05" db="EMBL/GenBank/DDBJ databases">
        <title>complete genome sequence of Aquabacterium olei NBRC 110486.</title>
        <authorList>
            <person name="Tang B."/>
            <person name="Chang J."/>
            <person name="Zhang L."/>
            <person name="Yang H."/>
        </authorList>
    </citation>
    <scope>NUCLEOTIDE SEQUENCE [LARGE SCALE GENOMIC DNA]</scope>
    <source>
        <strain evidence="2 3">NBRC 110486</strain>
    </source>
</reference>
<proteinExistence type="predicted"/>
<organism evidence="2 3">
    <name type="scientific">Aquabacterium olei</name>
    <dbReference type="NCBI Taxonomy" id="1296669"/>
    <lineage>
        <taxon>Bacteria</taxon>
        <taxon>Pseudomonadati</taxon>
        <taxon>Pseudomonadota</taxon>
        <taxon>Betaproteobacteria</taxon>
        <taxon>Burkholderiales</taxon>
        <taxon>Aquabacterium</taxon>
    </lineage>
</organism>
<dbReference type="EMBL" id="CP029210">
    <property type="protein sequence ID" value="AWI52193.1"/>
    <property type="molecule type" value="Genomic_DNA"/>
</dbReference>
<dbReference type="PANTHER" id="PTHR38457:SF1">
    <property type="entry name" value="REGULATOR ABRB-RELATED"/>
    <property type="match status" value="1"/>
</dbReference>
<feature type="transmembrane region" description="Helical" evidence="1">
    <location>
        <begin position="88"/>
        <end position="109"/>
    </location>
</feature>
<feature type="transmembrane region" description="Helical" evidence="1">
    <location>
        <begin position="151"/>
        <end position="168"/>
    </location>
</feature>
<evidence type="ECO:0000313" key="3">
    <source>
        <dbReference type="Proteomes" id="UP000244892"/>
    </source>
</evidence>
<dbReference type="InterPro" id="IPR007820">
    <property type="entry name" value="AbrB_fam"/>
</dbReference>
<dbReference type="OrthoDB" id="8527964at2"/>